<evidence type="ECO:0000256" key="1">
    <source>
        <dbReference type="PIRSR" id="PIRSR640198-1"/>
    </source>
</evidence>
<dbReference type="PROSITE" id="PS51459">
    <property type="entry name" value="FIDO"/>
    <property type="match status" value="1"/>
</dbReference>
<dbReference type="PANTHER" id="PTHR13504:SF38">
    <property type="entry name" value="FIDO DOMAIN-CONTAINING PROTEIN"/>
    <property type="match status" value="1"/>
</dbReference>
<feature type="active site" evidence="1">
    <location>
        <position position="242"/>
    </location>
</feature>
<evidence type="ECO:0000313" key="6">
    <source>
        <dbReference type="Proteomes" id="UP000054558"/>
    </source>
</evidence>
<accession>A0A0U9HVL9</accession>
<feature type="binding site" evidence="2">
    <location>
        <begin position="246"/>
        <end position="253"/>
    </location>
    <ligand>
        <name>ATP</name>
        <dbReference type="ChEBI" id="CHEBI:30616"/>
    </ligand>
</feature>
<dbReference type="AlphaFoldDB" id="A0A0U9HVL9"/>
<dbReference type="Proteomes" id="UP000054558">
    <property type="component" value="Unassembled WGS sequence"/>
</dbReference>
<organism evidence="5 6">
    <name type="scientific">Klebsormidium nitens</name>
    <name type="common">Green alga</name>
    <name type="synonym">Ulothrix nitens</name>
    <dbReference type="NCBI Taxonomy" id="105231"/>
    <lineage>
        <taxon>Eukaryota</taxon>
        <taxon>Viridiplantae</taxon>
        <taxon>Streptophyta</taxon>
        <taxon>Klebsormidiophyceae</taxon>
        <taxon>Klebsormidiales</taxon>
        <taxon>Klebsormidiaceae</taxon>
        <taxon>Klebsormidium</taxon>
    </lineage>
</organism>
<name>A0A0U9HVL9_KLENI</name>
<dbReference type="EMBL" id="DF237363">
    <property type="protein sequence ID" value="GAQ88266.1"/>
    <property type="molecule type" value="Genomic_DNA"/>
</dbReference>
<dbReference type="PANTHER" id="PTHR13504">
    <property type="entry name" value="FIDO DOMAIN-CONTAINING PROTEIN DDB_G0283145"/>
    <property type="match status" value="1"/>
</dbReference>
<dbReference type="InterPro" id="IPR040198">
    <property type="entry name" value="Fido_containing"/>
</dbReference>
<keyword evidence="2" id="KW-0547">Nucleotide-binding</keyword>
<feature type="domain" description="Fido" evidence="4">
    <location>
        <begin position="149"/>
        <end position="303"/>
    </location>
</feature>
<dbReference type="InterPro" id="IPR036597">
    <property type="entry name" value="Fido-like_dom_sf"/>
</dbReference>
<keyword evidence="6" id="KW-1185">Reference proteome</keyword>
<gene>
    <name evidence="5" type="ORF">KFL_004140020</name>
</gene>
<evidence type="ECO:0000259" key="4">
    <source>
        <dbReference type="PROSITE" id="PS51459"/>
    </source>
</evidence>
<dbReference type="GO" id="GO:0005524">
    <property type="term" value="F:ATP binding"/>
    <property type="evidence" value="ECO:0007669"/>
    <property type="project" value="UniProtKB-KW"/>
</dbReference>
<proteinExistence type="predicted"/>
<dbReference type="Gene3D" id="1.10.3290.10">
    <property type="entry name" value="Fido-like domain"/>
    <property type="match status" value="1"/>
</dbReference>
<evidence type="ECO:0000256" key="2">
    <source>
        <dbReference type="PIRSR" id="PIRSR640198-2"/>
    </source>
</evidence>
<dbReference type="Pfam" id="PF02661">
    <property type="entry name" value="Fic"/>
    <property type="match status" value="1"/>
</dbReference>
<dbReference type="InterPro" id="IPR003812">
    <property type="entry name" value="Fido"/>
</dbReference>
<protein>
    <recommendedName>
        <fullName evidence="4">Fido domain-containing protein</fullName>
    </recommendedName>
</protein>
<dbReference type="OrthoDB" id="439046at2759"/>
<reference evidence="5 6" key="1">
    <citation type="journal article" date="2014" name="Nat. Commun.">
        <title>Klebsormidium flaccidum genome reveals primary factors for plant terrestrial adaptation.</title>
        <authorList>
            <person name="Hori K."/>
            <person name="Maruyama F."/>
            <person name="Fujisawa T."/>
            <person name="Togashi T."/>
            <person name="Yamamoto N."/>
            <person name="Seo M."/>
            <person name="Sato S."/>
            <person name="Yamada T."/>
            <person name="Mori H."/>
            <person name="Tajima N."/>
            <person name="Moriyama T."/>
            <person name="Ikeuchi M."/>
            <person name="Watanabe M."/>
            <person name="Wada H."/>
            <person name="Kobayashi K."/>
            <person name="Saito M."/>
            <person name="Masuda T."/>
            <person name="Sasaki-Sekimoto Y."/>
            <person name="Mashiguchi K."/>
            <person name="Awai K."/>
            <person name="Shimojima M."/>
            <person name="Masuda S."/>
            <person name="Iwai M."/>
            <person name="Nobusawa T."/>
            <person name="Narise T."/>
            <person name="Kondo S."/>
            <person name="Saito H."/>
            <person name="Sato R."/>
            <person name="Murakawa M."/>
            <person name="Ihara Y."/>
            <person name="Oshima-Yamada Y."/>
            <person name="Ohtaka K."/>
            <person name="Satoh M."/>
            <person name="Sonobe K."/>
            <person name="Ishii M."/>
            <person name="Ohtani R."/>
            <person name="Kanamori-Sato M."/>
            <person name="Honoki R."/>
            <person name="Miyazaki D."/>
            <person name="Mochizuki H."/>
            <person name="Umetsu J."/>
            <person name="Higashi K."/>
            <person name="Shibata D."/>
            <person name="Kamiya Y."/>
            <person name="Sato N."/>
            <person name="Nakamura Y."/>
            <person name="Tabata S."/>
            <person name="Ida S."/>
            <person name="Kurokawa K."/>
            <person name="Ohta H."/>
        </authorList>
    </citation>
    <scope>NUCLEOTIDE SEQUENCE [LARGE SCALE GENOMIC DNA]</scope>
    <source>
        <strain evidence="5 6">NIES-2285</strain>
    </source>
</reference>
<dbReference type="SUPFAM" id="SSF140931">
    <property type="entry name" value="Fic-like"/>
    <property type="match status" value="1"/>
</dbReference>
<keyword evidence="2" id="KW-0067">ATP-binding</keyword>
<sequence>MALHLRMGARDVREALAKLDAGPSQSRLEELRSLETDPLSPLRFALADKYSPLLKELTTLIEDYLSLAARLEGVESAMVAKSVASWVFHTNKLEHVGTESLGDTEAIIASRLPSLSTKEEKAVMRTFSLLQGYSPTSFRAKQPSLFVSFDPLRIKTWHLKLVDSVDGHVGEFRQDGRFTTRLDGTQHFFPHHDIQEWSVQRLCQIVHSLLKSIPNQIQGHEARMGMCFALAAFAQYHFVSLHPFEDGNGRICRLLSKKLLEWVLPVPFPMFLDRNTYRKVLEEGDRASDAQTAPIPLFELLLDSAIAHFKFLLSAYGDLQPSDLVVATNLEQLQEVARKIGVGAGGPDNTAEAVPRAGLGSDLTQYPSSE</sequence>
<evidence type="ECO:0000313" key="5">
    <source>
        <dbReference type="EMBL" id="GAQ88266.1"/>
    </source>
</evidence>
<feature type="region of interest" description="Disordered" evidence="3">
    <location>
        <begin position="344"/>
        <end position="370"/>
    </location>
</feature>
<evidence type="ECO:0000256" key="3">
    <source>
        <dbReference type="SAM" id="MobiDB-lite"/>
    </source>
</evidence>